<evidence type="ECO:0000313" key="3">
    <source>
        <dbReference type="RefSeq" id="XP_036354413.1"/>
    </source>
</evidence>
<gene>
    <name evidence="3" type="primary">LOC118760906</name>
</gene>
<dbReference type="KEGG" id="osn:118760906"/>
<protein>
    <submittedName>
        <fullName evidence="3">Probable serine/threonine-protein kinase DDB_G0291918 isoform X1</fullName>
    </submittedName>
</protein>
<organism evidence="2 3">
    <name type="scientific">Octopus sinensis</name>
    <name type="common">East Asian common octopus</name>
    <dbReference type="NCBI Taxonomy" id="2607531"/>
    <lineage>
        <taxon>Eukaryota</taxon>
        <taxon>Metazoa</taxon>
        <taxon>Spiralia</taxon>
        <taxon>Lophotrochozoa</taxon>
        <taxon>Mollusca</taxon>
        <taxon>Cephalopoda</taxon>
        <taxon>Coleoidea</taxon>
        <taxon>Octopodiformes</taxon>
        <taxon>Octopoda</taxon>
        <taxon>Incirrata</taxon>
        <taxon>Octopodidae</taxon>
        <taxon>Octopus</taxon>
    </lineage>
</organism>
<feature type="compositionally biased region" description="Low complexity" evidence="1">
    <location>
        <begin position="123"/>
        <end position="146"/>
    </location>
</feature>
<proteinExistence type="predicted"/>
<keyword evidence="2" id="KW-1185">Reference proteome</keyword>
<keyword evidence="3" id="KW-0808">Transferase</keyword>
<evidence type="ECO:0000313" key="2">
    <source>
        <dbReference type="Proteomes" id="UP000515154"/>
    </source>
</evidence>
<feature type="region of interest" description="Disordered" evidence="1">
    <location>
        <begin position="123"/>
        <end position="152"/>
    </location>
</feature>
<keyword evidence="3" id="KW-0418">Kinase</keyword>
<dbReference type="Proteomes" id="UP000515154">
    <property type="component" value="Unplaced"/>
</dbReference>
<dbReference type="RefSeq" id="XP_036354413.1">
    <property type="nucleotide sequence ID" value="XM_036498520.1"/>
</dbReference>
<accession>A0A7E6EGD8</accession>
<name>A0A7E6EGD8_9MOLL</name>
<dbReference type="AlphaFoldDB" id="A0A7E6EGD8"/>
<dbReference type="GO" id="GO:0016301">
    <property type="term" value="F:kinase activity"/>
    <property type="evidence" value="ECO:0007669"/>
    <property type="project" value="UniProtKB-KW"/>
</dbReference>
<reference evidence="3" key="1">
    <citation type="submission" date="2025-08" db="UniProtKB">
        <authorList>
            <consortium name="RefSeq"/>
        </authorList>
    </citation>
    <scope>IDENTIFICATION</scope>
</reference>
<sequence>MELKSKNLILSSLKPSFIYRSSLDMMLATLGMLYSRETPVSHSMKNSSKKQKTMSSKADILKSQVDWNYSHRATEMMGDWPAMTLTQNTPLQYRYNIRPDVSVSLNSTQLSSSFSDTHQIFSTSNNKINNNNTVNNDINNDNSNNKNDADDPPYSKLCASPCPYPISASKFVSIHCPSSVVAVPSHPPPLPPPPRPMLAPLLQPVTMHPLLLPLPLRVALPHPPLPLPSSLPLTFY</sequence>
<evidence type="ECO:0000256" key="1">
    <source>
        <dbReference type="SAM" id="MobiDB-lite"/>
    </source>
</evidence>